<organism evidence="3 4">
    <name type="scientific">Scylla paramamosain</name>
    <name type="common">Mud crab</name>
    <dbReference type="NCBI Taxonomy" id="85552"/>
    <lineage>
        <taxon>Eukaryota</taxon>
        <taxon>Metazoa</taxon>
        <taxon>Ecdysozoa</taxon>
        <taxon>Arthropoda</taxon>
        <taxon>Crustacea</taxon>
        <taxon>Multicrustacea</taxon>
        <taxon>Malacostraca</taxon>
        <taxon>Eumalacostraca</taxon>
        <taxon>Eucarida</taxon>
        <taxon>Decapoda</taxon>
        <taxon>Pleocyemata</taxon>
        <taxon>Brachyura</taxon>
        <taxon>Eubrachyura</taxon>
        <taxon>Portunoidea</taxon>
        <taxon>Portunidae</taxon>
        <taxon>Portuninae</taxon>
        <taxon>Scylla</taxon>
    </lineage>
</organism>
<keyword evidence="4" id="KW-1185">Reference proteome</keyword>
<keyword evidence="2" id="KW-0812">Transmembrane</keyword>
<evidence type="ECO:0000256" key="2">
    <source>
        <dbReference type="SAM" id="Phobius"/>
    </source>
</evidence>
<keyword evidence="2" id="KW-0472">Membrane</keyword>
<dbReference type="EMBL" id="JARAKH010000007">
    <property type="protein sequence ID" value="KAK8402663.1"/>
    <property type="molecule type" value="Genomic_DNA"/>
</dbReference>
<evidence type="ECO:0000313" key="3">
    <source>
        <dbReference type="EMBL" id="KAK8402663.1"/>
    </source>
</evidence>
<comment type="caution">
    <text evidence="3">The sequence shown here is derived from an EMBL/GenBank/DDBJ whole genome shotgun (WGS) entry which is preliminary data.</text>
</comment>
<protein>
    <submittedName>
        <fullName evidence="3">Uncharacterized protein</fullName>
    </submittedName>
</protein>
<feature type="region of interest" description="Disordered" evidence="1">
    <location>
        <begin position="176"/>
        <end position="202"/>
    </location>
</feature>
<dbReference type="Proteomes" id="UP001487740">
    <property type="component" value="Unassembled WGS sequence"/>
</dbReference>
<gene>
    <name evidence="3" type="ORF">O3P69_000780</name>
</gene>
<dbReference type="AlphaFoldDB" id="A0AAW0UTY4"/>
<name>A0AAW0UTY4_SCYPA</name>
<reference evidence="3 4" key="1">
    <citation type="submission" date="2023-03" db="EMBL/GenBank/DDBJ databases">
        <title>High-quality genome of Scylla paramamosain provides insights in environmental adaptation.</title>
        <authorList>
            <person name="Zhang L."/>
        </authorList>
    </citation>
    <scope>NUCLEOTIDE SEQUENCE [LARGE SCALE GENOMIC DNA]</scope>
    <source>
        <strain evidence="3">LZ_2023a</strain>
        <tissue evidence="3">Muscle</tissue>
    </source>
</reference>
<keyword evidence="2" id="KW-1133">Transmembrane helix</keyword>
<feature type="transmembrane region" description="Helical" evidence="2">
    <location>
        <begin position="120"/>
        <end position="143"/>
    </location>
</feature>
<evidence type="ECO:0000256" key="1">
    <source>
        <dbReference type="SAM" id="MobiDB-lite"/>
    </source>
</evidence>
<sequence>MTLQYMREGPPPHATLGTRHWESELSCIAAELLPLKSSSGSLLLLTRYILEVGTDASMNESSAEAPPSRADFLALRHMLLNALQKRCSNLTEAVVAEVRALLQPNTTQGPPQAKSEDSLAVLYIVFVLLFFAASLLVLLVKYLRRERESTRLQKFYEDYLVNTQSSAVVHYDTHGRRLQPTTPESPHPSSPTWTPSLTPPTTPIDAVSLTLPRELIEHEF</sequence>
<evidence type="ECO:0000313" key="4">
    <source>
        <dbReference type="Proteomes" id="UP001487740"/>
    </source>
</evidence>
<proteinExistence type="predicted"/>
<accession>A0AAW0UTY4</accession>